<proteinExistence type="predicted"/>
<gene>
    <name evidence="2" type="ORF">JCGZ_15190</name>
</gene>
<dbReference type="EMBL" id="KK914642">
    <property type="protein sequence ID" value="KDP30761.1"/>
    <property type="molecule type" value="Genomic_DNA"/>
</dbReference>
<name>A0A067K3I4_JATCU</name>
<protein>
    <submittedName>
        <fullName evidence="2">Uncharacterized protein</fullName>
    </submittedName>
</protein>
<evidence type="ECO:0000313" key="2">
    <source>
        <dbReference type="EMBL" id="KDP30761.1"/>
    </source>
</evidence>
<accession>A0A067K3I4</accession>
<sequence>MEVTRAGMKSRWRLVAGGALEQRQSCCDVGGGAICCGGSVAEQQHNDGGATRWRSCCCRALRAIWQRAELLAELLRRRAAARWRARRPDRLEVSRDLLLSRQKCKRKEGRERKKEEKGRKKEKKGRRRGGGGAVVVAVPVEWRCAGEGG</sequence>
<reference evidence="2 3" key="1">
    <citation type="journal article" date="2014" name="PLoS ONE">
        <title>Global Analysis of Gene Expression Profiles in Physic Nut (Jatropha curcas L.) Seedlings Exposed to Salt Stress.</title>
        <authorList>
            <person name="Zhang L."/>
            <person name="Zhang C."/>
            <person name="Wu P."/>
            <person name="Chen Y."/>
            <person name="Li M."/>
            <person name="Jiang H."/>
            <person name="Wu G."/>
        </authorList>
    </citation>
    <scope>NUCLEOTIDE SEQUENCE [LARGE SCALE GENOMIC DNA]</scope>
    <source>
        <strain evidence="3">cv. GZQX0401</strain>
        <tissue evidence="2">Young leaves</tissue>
    </source>
</reference>
<organism evidence="2 3">
    <name type="scientific">Jatropha curcas</name>
    <name type="common">Barbados nut</name>
    <dbReference type="NCBI Taxonomy" id="180498"/>
    <lineage>
        <taxon>Eukaryota</taxon>
        <taxon>Viridiplantae</taxon>
        <taxon>Streptophyta</taxon>
        <taxon>Embryophyta</taxon>
        <taxon>Tracheophyta</taxon>
        <taxon>Spermatophyta</taxon>
        <taxon>Magnoliopsida</taxon>
        <taxon>eudicotyledons</taxon>
        <taxon>Gunneridae</taxon>
        <taxon>Pentapetalae</taxon>
        <taxon>rosids</taxon>
        <taxon>fabids</taxon>
        <taxon>Malpighiales</taxon>
        <taxon>Euphorbiaceae</taxon>
        <taxon>Crotonoideae</taxon>
        <taxon>Jatropheae</taxon>
        <taxon>Jatropha</taxon>
    </lineage>
</organism>
<evidence type="ECO:0000313" key="3">
    <source>
        <dbReference type="Proteomes" id="UP000027138"/>
    </source>
</evidence>
<keyword evidence="3" id="KW-1185">Reference proteome</keyword>
<feature type="compositionally biased region" description="Basic and acidic residues" evidence="1">
    <location>
        <begin position="108"/>
        <end position="119"/>
    </location>
</feature>
<dbReference type="AlphaFoldDB" id="A0A067K3I4"/>
<feature type="region of interest" description="Disordered" evidence="1">
    <location>
        <begin position="104"/>
        <end position="134"/>
    </location>
</feature>
<dbReference type="Proteomes" id="UP000027138">
    <property type="component" value="Unassembled WGS sequence"/>
</dbReference>
<evidence type="ECO:0000256" key="1">
    <source>
        <dbReference type="SAM" id="MobiDB-lite"/>
    </source>
</evidence>
<feature type="compositionally biased region" description="Basic residues" evidence="1">
    <location>
        <begin position="120"/>
        <end position="129"/>
    </location>
</feature>